<dbReference type="OrthoDB" id="317711at2157"/>
<dbReference type="InterPro" id="IPR043899">
    <property type="entry name" value="DUF5789"/>
</dbReference>
<organism evidence="1 2">
    <name type="scientific">Halarchaeum nitratireducens</name>
    <dbReference type="NCBI Taxonomy" id="489913"/>
    <lineage>
        <taxon>Archaea</taxon>
        <taxon>Methanobacteriati</taxon>
        <taxon>Methanobacteriota</taxon>
        <taxon>Stenosarchaea group</taxon>
        <taxon>Halobacteria</taxon>
        <taxon>Halobacteriales</taxon>
        <taxon>Halobacteriaceae</taxon>
    </lineage>
</organism>
<name>A0A830GCC2_9EURY</name>
<evidence type="ECO:0000313" key="2">
    <source>
        <dbReference type="Proteomes" id="UP000608850"/>
    </source>
</evidence>
<dbReference type="EMBL" id="BMOQ01000005">
    <property type="protein sequence ID" value="GGN19104.1"/>
    <property type="molecule type" value="Genomic_DNA"/>
</dbReference>
<protein>
    <submittedName>
        <fullName evidence="1">Uncharacterized protein</fullName>
    </submittedName>
</protein>
<accession>A0A830GCC2</accession>
<proteinExistence type="predicted"/>
<dbReference type="AlphaFoldDB" id="A0A830GCC2"/>
<keyword evidence="2" id="KW-1185">Reference proteome</keyword>
<reference evidence="1 2" key="1">
    <citation type="journal article" date="2019" name="Int. J. Syst. Evol. Microbiol.">
        <title>The Global Catalogue of Microorganisms (GCM) 10K type strain sequencing project: providing services to taxonomists for standard genome sequencing and annotation.</title>
        <authorList>
            <consortium name="The Broad Institute Genomics Platform"/>
            <consortium name="The Broad Institute Genome Sequencing Center for Infectious Disease"/>
            <person name="Wu L."/>
            <person name="Ma J."/>
        </authorList>
    </citation>
    <scope>NUCLEOTIDE SEQUENCE [LARGE SCALE GENOMIC DNA]</scope>
    <source>
        <strain evidence="1 2">JCM 16331</strain>
    </source>
</reference>
<gene>
    <name evidence="1" type="ORF">GCM10009021_20220</name>
</gene>
<sequence length="111" mass="11927">MAARPPPSDDTDDEPTVVTFGIAAVEEFLAGADLSYPVDRQTVVNATGDPDVPIDTGGRTLALSTALERTDQRRYESRRDLLNALHPVFEDARQSGPGGIVGFVRSLIPSF</sequence>
<comment type="caution">
    <text evidence="1">The sequence shown here is derived from an EMBL/GenBank/DDBJ whole genome shotgun (WGS) entry which is preliminary data.</text>
</comment>
<dbReference type="Proteomes" id="UP000608850">
    <property type="component" value="Unassembled WGS sequence"/>
</dbReference>
<evidence type="ECO:0000313" key="1">
    <source>
        <dbReference type="EMBL" id="GGN19104.1"/>
    </source>
</evidence>
<dbReference type="Pfam" id="PF19102">
    <property type="entry name" value="DUF5789"/>
    <property type="match status" value="1"/>
</dbReference>
<dbReference type="RefSeq" id="WP_188878768.1">
    <property type="nucleotide sequence ID" value="NZ_BMOQ01000005.1"/>
</dbReference>